<dbReference type="WBParaSite" id="TTAC_0000333601-mRNA-1">
    <property type="protein sequence ID" value="TTAC_0000333601-mRNA-1"/>
    <property type="gene ID" value="TTAC_0000333601"/>
</dbReference>
<accession>A0A0R3WRE6</accession>
<dbReference type="Proteomes" id="UP000274429">
    <property type="component" value="Unassembled WGS sequence"/>
</dbReference>
<keyword evidence="2" id="KW-1185">Reference proteome</keyword>
<dbReference type="OrthoDB" id="72772at2759"/>
<name>A0A0R3WRE6_HYDTA</name>
<dbReference type="STRING" id="6205.A0A0R3WRE6"/>
<organism evidence="3">
    <name type="scientific">Hydatigena taeniaeformis</name>
    <name type="common">Feline tapeworm</name>
    <name type="synonym">Taenia taeniaeformis</name>
    <dbReference type="NCBI Taxonomy" id="6205"/>
    <lineage>
        <taxon>Eukaryota</taxon>
        <taxon>Metazoa</taxon>
        <taxon>Spiralia</taxon>
        <taxon>Lophotrochozoa</taxon>
        <taxon>Platyhelminthes</taxon>
        <taxon>Cestoda</taxon>
        <taxon>Eucestoda</taxon>
        <taxon>Cyclophyllidea</taxon>
        <taxon>Taeniidae</taxon>
        <taxon>Hydatigera</taxon>
    </lineage>
</organism>
<reference evidence="3" key="1">
    <citation type="submission" date="2017-02" db="UniProtKB">
        <authorList>
            <consortium name="WormBaseParasite"/>
        </authorList>
    </citation>
    <scope>IDENTIFICATION</scope>
</reference>
<protein>
    <submittedName>
        <fullName evidence="1 3">Uncharacterized protein</fullName>
    </submittedName>
</protein>
<gene>
    <name evidence="1" type="ORF">TTAC_LOCUS3321</name>
</gene>
<evidence type="ECO:0000313" key="2">
    <source>
        <dbReference type="Proteomes" id="UP000274429"/>
    </source>
</evidence>
<evidence type="ECO:0000313" key="1">
    <source>
        <dbReference type="EMBL" id="VDM22398.1"/>
    </source>
</evidence>
<evidence type="ECO:0000313" key="3">
    <source>
        <dbReference type="WBParaSite" id="TTAC_0000333601-mRNA-1"/>
    </source>
</evidence>
<sequence length="123" mass="13726">MGNGMLTHKKPSCLIQDGGEEGQRLSHSLRSLLLTNRMSTACAGLFHVVCLLRLLSTILNVPLRYPMEEASSNPNDAFRPRILDPFVGDQFEGRLVRLTTLLALCIQRNHEGAFLQKIIVVIK</sequence>
<proteinExistence type="predicted"/>
<reference evidence="1 2" key="2">
    <citation type="submission" date="2018-11" db="EMBL/GenBank/DDBJ databases">
        <authorList>
            <consortium name="Pathogen Informatics"/>
        </authorList>
    </citation>
    <scope>NUCLEOTIDE SEQUENCE [LARGE SCALE GENOMIC DNA]</scope>
</reference>
<dbReference type="EMBL" id="UYWX01002249">
    <property type="protein sequence ID" value="VDM22398.1"/>
    <property type="molecule type" value="Genomic_DNA"/>
</dbReference>
<dbReference type="AlphaFoldDB" id="A0A0R3WRE6"/>